<dbReference type="InterPro" id="IPR017871">
    <property type="entry name" value="ABC_transporter-like_CS"/>
</dbReference>
<dbReference type="CDD" id="cd03293">
    <property type="entry name" value="ABC_NrtD_SsuB_transporters"/>
    <property type="match status" value="1"/>
</dbReference>
<name>A0A0J6CVE2_9BACL</name>
<dbReference type="Proteomes" id="UP000035996">
    <property type="component" value="Unassembled WGS sequence"/>
</dbReference>
<proteinExistence type="predicted"/>
<dbReference type="GO" id="GO:0005524">
    <property type="term" value="F:ATP binding"/>
    <property type="evidence" value="ECO:0007669"/>
    <property type="project" value="UniProtKB-KW"/>
</dbReference>
<keyword evidence="1" id="KW-0813">Transport</keyword>
<dbReference type="PANTHER" id="PTHR42788:SF19">
    <property type="entry name" value="ALIPHATIC SULFONATES IMPORT ATP-BINDING PROTEIN SSUB 2"/>
    <property type="match status" value="1"/>
</dbReference>
<evidence type="ECO:0000313" key="5">
    <source>
        <dbReference type="EMBL" id="KMM37128.1"/>
    </source>
</evidence>
<feature type="domain" description="ABC transporter" evidence="4">
    <location>
        <begin position="3"/>
        <end position="227"/>
    </location>
</feature>
<dbReference type="Gene3D" id="3.40.50.300">
    <property type="entry name" value="P-loop containing nucleotide triphosphate hydrolases"/>
    <property type="match status" value="1"/>
</dbReference>
<protein>
    <submittedName>
        <fullName evidence="5">Nitrate ABC transporter ATPase</fullName>
    </submittedName>
</protein>
<dbReference type="STRING" id="157733.AB986_14720"/>
<sequence length="244" mass="27268">MSLKVRNVSKEFENRKAIENISFSTERGEIIGILGTSGCGKSTLLRAVSGLDTSYSGDVLLDGQVCRHVDERLGFIFQQPRLMPWLSVIENVSFGLSGRKDEKQKNAARYLDLVGLKGNESDYPKQLSGGMAQRVAIARALVTSPEYLLLDEPFSALDAFTKMKLQDLLLEIWEAYQTTILLVTHDVEEALYLCDRLIILKGQPGTIDEELLIDEPRPRSRGSAKLAAYKEHILNRLELTTPVN</sequence>
<comment type="caution">
    <text evidence="5">The sequence shown here is derived from an EMBL/GenBank/DDBJ whole genome shotgun (WGS) entry which is preliminary data.</text>
</comment>
<keyword evidence="6" id="KW-1185">Reference proteome</keyword>
<keyword evidence="2" id="KW-0547">Nucleotide-binding</keyword>
<dbReference type="SUPFAM" id="SSF52540">
    <property type="entry name" value="P-loop containing nucleoside triphosphate hydrolases"/>
    <property type="match status" value="1"/>
</dbReference>
<dbReference type="InterPro" id="IPR003439">
    <property type="entry name" value="ABC_transporter-like_ATP-bd"/>
</dbReference>
<evidence type="ECO:0000256" key="3">
    <source>
        <dbReference type="ARBA" id="ARBA00022840"/>
    </source>
</evidence>
<dbReference type="PROSITE" id="PS50893">
    <property type="entry name" value="ABC_TRANSPORTER_2"/>
    <property type="match status" value="1"/>
</dbReference>
<dbReference type="InterPro" id="IPR050166">
    <property type="entry name" value="ABC_transporter_ATP-bind"/>
</dbReference>
<organism evidence="5 6">
    <name type="scientific">Guptibacillus hwajinpoensis</name>
    <dbReference type="NCBI Taxonomy" id="208199"/>
    <lineage>
        <taxon>Bacteria</taxon>
        <taxon>Bacillati</taxon>
        <taxon>Bacillota</taxon>
        <taxon>Bacilli</taxon>
        <taxon>Bacillales</taxon>
        <taxon>Guptibacillaceae</taxon>
        <taxon>Guptibacillus</taxon>
    </lineage>
</organism>
<keyword evidence="3" id="KW-0067">ATP-binding</keyword>
<dbReference type="PANTHER" id="PTHR42788">
    <property type="entry name" value="TAURINE IMPORT ATP-BINDING PROTEIN-RELATED"/>
    <property type="match status" value="1"/>
</dbReference>
<gene>
    <name evidence="5" type="ORF">AB986_14720</name>
</gene>
<evidence type="ECO:0000256" key="2">
    <source>
        <dbReference type="ARBA" id="ARBA00022741"/>
    </source>
</evidence>
<evidence type="ECO:0000259" key="4">
    <source>
        <dbReference type="PROSITE" id="PS50893"/>
    </source>
</evidence>
<evidence type="ECO:0000313" key="6">
    <source>
        <dbReference type="Proteomes" id="UP000035996"/>
    </source>
</evidence>
<dbReference type="EMBL" id="LELK01000004">
    <property type="protein sequence ID" value="KMM37128.1"/>
    <property type="molecule type" value="Genomic_DNA"/>
</dbReference>
<dbReference type="InterPro" id="IPR003593">
    <property type="entry name" value="AAA+_ATPase"/>
</dbReference>
<dbReference type="PATRIC" id="fig|157733.3.peg.1012"/>
<dbReference type="Pfam" id="PF00005">
    <property type="entry name" value="ABC_tran"/>
    <property type="match status" value="1"/>
</dbReference>
<dbReference type="GO" id="GO:0016887">
    <property type="term" value="F:ATP hydrolysis activity"/>
    <property type="evidence" value="ECO:0007669"/>
    <property type="project" value="InterPro"/>
</dbReference>
<dbReference type="SMART" id="SM00382">
    <property type="entry name" value="AAA"/>
    <property type="match status" value="1"/>
</dbReference>
<reference evidence="5" key="1">
    <citation type="submission" date="2015-06" db="EMBL/GenBank/DDBJ databases">
        <authorList>
            <person name="Liu B."/>
            <person name="Wang J."/>
            <person name="Zhu Y."/>
            <person name="Liu G."/>
            <person name="Chen Q."/>
            <person name="Zheng C."/>
            <person name="Che J."/>
            <person name="Ge C."/>
            <person name="Shi H."/>
            <person name="Pan Z."/>
            <person name="Liu X."/>
        </authorList>
    </citation>
    <scope>NUCLEOTIDE SEQUENCE [LARGE SCALE GENOMIC DNA]</scope>
    <source>
        <strain evidence="5">DSM 16346</strain>
    </source>
</reference>
<dbReference type="OrthoDB" id="9802264at2"/>
<dbReference type="AlphaFoldDB" id="A0A0J6CVE2"/>
<accession>A0A0J6CVE2</accession>
<dbReference type="InterPro" id="IPR027417">
    <property type="entry name" value="P-loop_NTPase"/>
</dbReference>
<evidence type="ECO:0000256" key="1">
    <source>
        <dbReference type="ARBA" id="ARBA00022448"/>
    </source>
</evidence>
<dbReference type="PROSITE" id="PS00211">
    <property type="entry name" value="ABC_TRANSPORTER_1"/>
    <property type="match status" value="1"/>
</dbReference>